<keyword evidence="1" id="KW-0472">Membrane</keyword>
<proteinExistence type="predicted"/>
<gene>
    <name evidence="2" type="ORF">ZOSMA_176G00100</name>
</gene>
<keyword evidence="3" id="KW-1185">Reference proteome</keyword>
<dbReference type="EMBL" id="LFYR01000661">
    <property type="protein sequence ID" value="KMZ71732.1"/>
    <property type="molecule type" value="Genomic_DNA"/>
</dbReference>
<dbReference type="OrthoDB" id="5547497at2759"/>
<dbReference type="Proteomes" id="UP000036987">
    <property type="component" value="Unassembled WGS sequence"/>
</dbReference>
<evidence type="ECO:0000313" key="3">
    <source>
        <dbReference type="Proteomes" id="UP000036987"/>
    </source>
</evidence>
<name>A0A0K9PU18_ZOSMR</name>
<organism evidence="2 3">
    <name type="scientific">Zostera marina</name>
    <name type="common">Eelgrass</name>
    <dbReference type="NCBI Taxonomy" id="29655"/>
    <lineage>
        <taxon>Eukaryota</taxon>
        <taxon>Viridiplantae</taxon>
        <taxon>Streptophyta</taxon>
        <taxon>Embryophyta</taxon>
        <taxon>Tracheophyta</taxon>
        <taxon>Spermatophyta</taxon>
        <taxon>Magnoliopsida</taxon>
        <taxon>Liliopsida</taxon>
        <taxon>Zosteraceae</taxon>
        <taxon>Zostera</taxon>
    </lineage>
</organism>
<feature type="transmembrane region" description="Helical" evidence="1">
    <location>
        <begin position="65"/>
        <end position="83"/>
    </location>
</feature>
<sequence length="144" mass="16672">MSRSMARTFSVHSLLFYAHLCSKFRLVHFKKSVALNPLGKTAPVQAFFLLVFGPYVDYYLNGSNILTYQFSYSAVFFIVFCSLPRILRLSLNFQLVVSTKSPRFDKQYVWKVVVDSSSYVIEEETDPEKLLLCGTQITLYLRVR</sequence>
<accession>A0A0K9PU18</accession>
<comment type="caution">
    <text evidence="2">The sequence shown here is derived from an EMBL/GenBank/DDBJ whole genome shotgun (WGS) entry which is preliminary data.</text>
</comment>
<protein>
    <submittedName>
        <fullName evidence="2">Uncharacterized protein</fullName>
    </submittedName>
</protein>
<keyword evidence="1" id="KW-0812">Transmembrane</keyword>
<keyword evidence="1" id="KW-1133">Transmembrane helix</keyword>
<dbReference type="AlphaFoldDB" id="A0A0K9PU18"/>
<evidence type="ECO:0000313" key="2">
    <source>
        <dbReference type="EMBL" id="KMZ71732.1"/>
    </source>
</evidence>
<dbReference type="STRING" id="29655.A0A0K9PU18"/>
<reference evidence="3" key="1">
    <citation type="journal article" date="2016" name="Nature">
        <title>The genome of the seagrass Zostera marina reveals angiosperm adaptation to the sea.</title>
        <authorList>
            <person name="Olsen J.L."/>
            <person name="Rouze P."/>
            <person name="Verhelst B."/>
            <person name="Lin Y.-C."/>
            <person name="Bayer T."/>
            <person name="Collen J."/>
            <person name="Dattolo E."/>
            <person name="De Paoli E."/>
            <person name="Dittami S."/>
            <person name="Maumus F."/>
            <person name="Michel G."/>
            <person name="Kersting A."/>
            <person name="Lauritano C."/>
            <person name="Lohaus R."/>
            <person name="Toepel M."/>
            <person name="Tonon T."/>
            <person name="Vanneste K."/>
            <person name="Amirebrahimi M."/>
            <person name="Brakel J."/>
            <person name="Bostroem C."/>
            <person name="Chovatia M."/>
            <person name="Grimwood J."/>
            <person name="Jenkins J.W."/>
            <person name="Jueterbock A."/>
            <person name="Mraz A."/>
            <person name="Stam W.T."/>
            <person name="Tice H."/>
            <person name="Bornberg-Bauer E."/>
            <person name="Green P.J."/>
            <person name="Pearson G.A."/>
            <person name="Procaccini G."/>
            <person name="Duarte C.M."/>
            <person name="Schmutz J."/>
            <person name="Reusch T.B.H."/>
            <person name="Van de Peer Y."/>
        </authorList>
    </citation>
    <scope>NUCLEOTIDE SEQUENCE [LARGE SCALE GENOMIC DNA]</scope>
    <source>
        <strain evidence="3">cv. Finnish</strain>
    </source>
</reference>
<evidence type="ECO:0000256" key="1">
    <source>
        <dbReference type="SAM" id="Phobius"/>
    </source>
</evidence>